<feature type="domain" description="Nucleotide-diphospho-sugar transferase" evidence="3">
    <location>
        <begin position="158"/>
        <end position="365"/>
    </location>
</feature>
<name>A0AAD5KAS5_9FUNG</name>
<dbReference type="GO" id="GO:0005794">
    <property type="term" value="C:Golgi apparatus"/>
    <property type="evidence" value="ECO:0007669"/>
    <property type="project" value="TreeGrafter"/>
</dbReference>
<dbReference type="PANTHER" id="PTHR47032">
    <property type="entry name" value="UDP-D-XYLOSE:L-FUCOSE ALPHA-1,3-D-XYLOSYLTRANSFERASE-RELATED"/>
    <property type="match status" value="1"/>
</dbReference>
<dbReference type="Pfam" id="PF03407">
    <property type="entry name" value="Nucleotid_trans"/>
    <property type="match status" value="1"/>
</dbReference>
<reference evidence="4" key="1">
    <citation type="journal article" date="2022" name="IScience">
        <title>Evolution of zygomycete secretomes and the origins of terrestrial fungal ecologies.</title>
        <authorList>
            <person name="Chang Y."/>
            <person name="Wang Y."/>
            <person name="Mondo S."/>
            <person name="Ahrendt S."/>
            <person name="Andreopoulos W."/>
            <person name="Barry K."/>
            <person name="Beard J."/>
            <person name="Benny G.L."/>
            <person name="Blankenship S."/>
            <person name="Bonito G."/>
            <person name="Cuomo C."/>
            <person name="Desiro A."/>
            <person name="Gervers K.A."/>
            <person name="Hundley H."/>
            <person name="Kuo A."/>
            <person name="LaButti K."/>
            <person name="Lang B.F."/>
            <person name="Lipzen A."/>
            <person name="O'Donnell K."/>
            <person name="Pangilinan J."/>
            <person name="Reynolds N."/>
            <person name="Sandor L."/>
            <person name="Smith M.E."/>
            <person name="Tsang A."/>
            <person name="Grigoriev I.V."/>
            <person name="Stajich J.E."/>
            <person name="Spatafora J.W."/>
        </authorList>
    </citation>
    <scope>NUCLEOTIDE SEQUENCE</scope>
    <source>
        <strain evidence="4">RSA 2281</strain>
    </source>
</reference>
<dbReference type="AlphaFoldDB" id="A0AAD5KAS5"/>
<protein>
    <submittedName>
        <fullName evidence="4">Nucleotide-diphospho-sugar transferase-domain-containing protein</fullName>
    </submittedName>
</protein>
<evidence type="ECO:0000256" key="1">
    <source>
        <dbReference type="ARBA" id="ARBA00007033"/>
    </source>
</evidence>
<dbReference type="PANTHER" id="PTHR47032:SF1">
    <property type="entry name" value="UDP-D-XYLOSE:L-FUCOSE ALPHA-1,3-D-XYLOSYLTRANSFERASE-RELATED"/>
    <property type="match status" value="1"/>
</dbReference>
<keyword evidence="2" id="KW-0812">Transmembrane</keyword>
<organism evidence="4 5">
    <name type="scientific">Phascolomyces articulosus</name>
    <dbReference type="NCBI Taxonomy" id="60185"/>
    <lineage>
        <taxon>Eukaryota</taxon>
        <taxon>Fungi</taxon>
        <taxon>Fungi incertae sedis</taxon>
        <taxon>Mucoromycota</taxon>
        <taxon>Mucoromycotina</taxon>
        <taxon>Mucoromycetes</taxon>
        <taxon>Mucorales</taxon>
        <taxon>Lichtheimiaceae</taxon>
        <taxon>Phascolomyces</taxon>
    </lineage>
</organism>
<sequence>MPVPERSTRRALVVFLAITIATTLIYITVLAASRPTWVPASSRTVPAGYLHDQQHAFNATSKNSNANDNNSTDPWECTCYKYDSGEPLAEVPDQKKENEVSGAKDPIIVPESFGDPPKELMDKINKNLVPGRILLIATANYGMRDYTYNWIESLKKTGVDKFLVFCLDDKLYKHMVNAGYEENAATIPESWLNLDVAAGFEDYFSPKYRIITHAKTLVVQRLLYLDVTVFFSDVDIVFLRPRMIEFVKTFMDMRQETHVIFQQEGLDTRQINSGFYLIKPEYDMKRMLAQTIYLQDSTEGLTQQGAMNRALDDMVKDIRSSSVVLLDVMFFPNGFAYFDNNLSKSRGVEPYILHANFRVAGDKKKELVKLGMWYLDEEWLKKVDAQAEQSWQEQMDTITPGNSS</sequence>
<reference evidence="4" key="2">
    <citation type="submission" date="2023-02" db="EMBL/GenBank/DDBJ databases">
        <authorList>
            <consortium name="DOE Joint Genome Institute"/>
            <person name="Mondo S.J."/>
            <person name="Chang Y."/>
            <person name="Wang Y."/>
            <person name="Ahrendt S."/>
            <person name="Andreopoulos W."/>
            <person name="Barry K."/>
            <person name="Beard J."/>
            <person name="Benny G.L."/>
            <person name="Blankenship S."/>
            <person name="Bonito G."/>
            <person name="Cuomo C."/>
            <person name="Desiro A."/>
            <person name="Gervers K.A."/>
            <person name="Hundley H."/>
            <person name="Kuo A."/>
            <person name="LaButti K."/>
            <person name="Lang B.F."/>
            <person name="Lipzen A."/>
            <person name="O'Donnell K."/>
            <person name="Pangilinan J."/>
            <person name="Reynolds N."/>
            <person name="Sandor L."/>
            <person name="Smith M.W."/>
            <person name="Tsang A."/>
            <person name="Grigoriev I.V."/>
            <person name="Stajich J.E."/>
            <person name="Spatafora J.W."/>
        </authorList>
    </citation>
    <scope>NUCLEOTIDE SEQUENCE</scope>
    <source>
        <strain evidence="4">RSA 2281</strain>
    </source>
</reference>
<keyword evidence="4" id="KW-0808">Transferase</keyword>
<keyword evidence="2" id="KW-0472">Membrane</keyword>
<dbReference type="EMBL" id="JAIXMP010000018">
    <property type="protein sequence ID" value="KAI9258984.1"/>
    <property type="molecule type" value="Genomic_DNA"/>
</dbReference>
<evidence type="ECO:0000256" key="2">
    <source>
        <dbReference type="SAM" id="Phobius"/>
    </source>
</evidence>
<keyword evidence="5" id="KW-1185">Reference proteome</keyword>
<evidence type="ECO:0000313" key="5">
    <source>
        <dbReference type="Proteomes" id="UP001209540"/>
    </source>
</evidence>
<comment type="similarity">
    <text evidence="1">Belongs to the glycosyltransferase 77 family.</text>
</comment>
<dbReference type="InterPro" id="IPR052636">
    <property type="entry name" value="UDP-D-xylose:L-fucose_XylT"/>
</dbReference>
<evidence type="ECO:0000313" key="4">
    <source>
        <dbReference type="EMBL" id="KAI9258984.1"/>
    </source>
</evidence>
<feature type="transmembrane region" description="Helical" evidence="2">
    <location>
        <begin position="12"/>
        <end position="32"/>
    </location>
</feature>
<keyword evidence="2" id="KW-1133">Transmembrane helix</keyword>
<dbReference type="InterPro" id="IPR029044">
    <property type="entry name" value="Nucleotide-diphossugar_trans"/>
</dbReference>
<dbReference type="GO" id="GO:0016757">
    <property type="term" value="F:glycosyltransferase activity"/>
    <property type="evidence" value="ECO:0007669"/>
    <property type="project" value="TreeGrafter"/>
</dbReference>
<proteinExistence type="inferred from homology"/>
<gene>
    <name evidence="4" type="ORF">BDA99DRAFT_561344</name>
</gene>
<accession>A0AAD5KAS5</accession>
<comment type="caution">
    <text evidence="4">The sequence shown here is derived from an EMBL/GenBank/DDBJ whole genome shotgun (WGS) entry which is preliminary data.</text>
</comment>
<dbReference type="SUPFAM" id="SSF53448">
    <property type="entry name" value="Nucleotide-diphospho-sugar transferases"/>
    <property type="match status" value="1"/>
</dbReference>
<evidence type="ECO:0000259" key="3">
    <source>
        <dbReference type="Pfam" id="PF03407"/>
    </source>
</evidence>
<dbReference type="Proteomes" id="UP001209540">
    <property type="component" value="Unassembled WGS sequence"/>
</dbReference>
<dbReference type="InterPro" id="IPR005069">
    <property type="entry name" value="Nucl-diP-sugar_transferase"/>
</dbReference>